<comment type="caution">
    <text evidence="4">The sequence shown here is derived from an EMBL/GenBank/DDBJ whole genome shotgun (WGS) entry which is preliminary data.</text>
</comment>
<evidence type="ECO:0000313" key="5">
    <source>
        <dbReference type="Proteomes" id="UP000315983"/>
    </source>
</evidence>
<dbReference type="CDD" id="cd00397">
    <property type="entry name" value="DNA_BRE_C"/>
    <property type="match status" value="1"/>
</dbReference>
<dbReference type="InterPro" id="IPR002104">
    <property type="entry name" value="Integrase_catalytic"/>
</dbReference>
<dbReference type="GO" id="GO:0006310">
    <property type="term" value="P:DNA recombination"/>
    <property type="evidence" value="ECO:0007669"/>
    <property type="project" value="UniProtKB-KW"/>
</dbReference>
<protein>
    <submittedName>
        <fullName evidence="4">Phage integrase family protein</fullName>
    </submittedName>
</protein>
<evidence type="ECO:0000313" key="4">
    <source>
        <dbReference type="EMBL" id="TQL37608.1"/>
    </source>
</evidence>
<evidence type="ECO:0000256" key="1">
    <source>
        <dbReference type="ARBA" id="ARBA00023172"/>
    </source>
</evidence>
<name>A0A542XP23_SALAC</name>
<gene>
    <name evidence="4" type="ORF">FB564_2774</name>
    <name evidence="3" type="ORF">Sar04_46390</name>
</gene>
<dbReference type="InterPro" id="IPR013762">
    <property type="entry name" value="Integrase-like_cat_sf"/>
</dbReference>
<sequence length="79" mass="8996">MNCVYQVIARRGERLGIKLHPHMFRHTFAHRWLDAGGAEGDLMELTGWDSPQMLRHYGASARAARARRAYDRVDVMGGT</sequence>
<dbReference type="Gene3D" id="1.10.443.10">
    <property type="entry name" value="Intergrase catalytic core"/>
    <property type="match status" value="1"/>
</dbReference>
<keyword evidence="1" id="KW-0233">DNA recombination</keyword>
<dbReference type="AlphaFoldDB" id="A0A542XP23"/>
<dbReference type="EMBL" id="BOQM01000052">
    <property type="protein sequence ID" value="GIM87903.1"/>
    <property type="molecule type" value="Genomic_DNA"/>
</dbReference>
<evidence type="ECO:0000259" key="2">
    <source>
        <dbReference type="PROSITE" id="PS51898"/>
    </source>
</evidence>
<proteinExistence type="predicted"/>
<feature type="domain" description="Tyr recombinase" evidence="2">
    <location>
        <begin position="1"/>
        <end position="71"/>
    </location>
</feature>
<organism evidence="4 5">
    <name type="scientific">Salinispora arenicola</name>
    <dbReference type="NCBI Taxonomy" id="168697"/>
    <lineage>
        <taxon>Bacteria</taxon>
        <taxon>Bacillati</taxon>
        <taxon>Actinomycetota</taxon>
        <taxon>Actinomycetes</taxon>
        <taxon>Micromonosporales</taxon>
        <taxon>Micromonosporaceae</taxon>
        <taxon>Salinispora</taxon>
    </lineage>
</organism>
<reference evidence="3 6" key="2">
    <citation type="submission" date="2021-03" db="EMBL/GenBank/DDBJ databases">
        <title>Whole genome shotgun sequence of Salinispora arenicola NBRC 105043.</title>
        <authorList>
            <person name="Komaki H."/>
            <person name="Tamura T."/>
        </authorList>
    </citation>
    <scope>NUCLEOTIDE SEQUENCE [LARGE SCALE GENOMIC DNA]</scope>
    <source>
        <strain evidence="3 6">NBRC 105043</strain>
    </source>
</reference>
<dbReference type="GO" id="GO:0003677">
    <property type="term" value="F:DNA binding"/>
    <property type="evidence" value="ECO:0007669"/>
    <property type="project" value="InterPro"/>
</dbReference>
<accession>A0A542XP23</accession>
<dbReference type="Proteomes" id="UP000677457">
    <property type="component" value="Unassembled WGS sequence"/>
</dbReference>
<keyword evidence="6" id="KW-1185">Reference proteome</keyword>
<dbReference type="Pfam" id="PF00589">
    <property type="entry name" value="Phage_integrase"/>
    <property type="match status" value="1"/>
</dbReference>
<evidence type="ECO:0000313" key="6">
    <source>
        <dbReference type="Proteomes" id="UP000677457"/>
    </source>
</evidence>
<dbReference type="InterPro" id="IPR011010">
    <property type="entry name" value="DNA_brk_join_enz"/>
</dbReference>
<dbReference type="SUPFAM" id="SSF56349">
    <property type="entry name" value="DNA breaking-rejoining enzymes"/>
    <property type="match status" value="1"/>
</dbReference>
<evidence type="ECO:0000313" key="3">
    <source>
        <dbReference type="EMBL" id="GIM87903.1"/>
    </source>
</evidence>
<dbReference type="GO" id="GO:0015074">
    <property type="term" value="P:DNA integration"/>
    <property type="evidence" value="ECO:0007669"/>
    <property type="project" value="InterPro"/>
</dbReference>
<dbReference type="Proteomes" id="UP000315983">
    <property type="component" value="Unassembled WGS sequence"/>
</dbReference>
<reference evidence="4 5" key="1">
    <citation type="submission" date="2019-06" db="EMBL/GenBank/DDBJ databases">
        <title>Sequencing the genomes of 1000 actinobacteria strains.</title>
        <authorList>
            <person name="Klenk H.-P."/>
        </authorList>
    </citation>
    <scope>NUCLEOTIDE SEQUENCE [LARGE SCALE GENOMIC DNA]</scope>
    <source>
        <strain evidence="4 5">DSM 44819</strain>
    </source>
</reference>
<dbReference type="PROSITE" id="PS51898">
    <property type="entry name" value="TYR_RECOMBINASE"/>
    <property type="match status" value="1"/>
</dbReference>
<dbReference type="EMBL" id="VFOL01000001">
    <property type="protein sequence ID" value="TQL37608.1"/>
    <property type="molecule type" value="Genomic_DNA"/>
</dbReference>